<reference evidence="3" key="1">
    <citation type="submission" date="2016-06" db="EMBL/GenBank/DDBJ databases">
        <title>Parallel loss of symbiosis genes in relatives of nitrogen-fixing non-legume Parasponia.</title>
        <authorList>
            <person name="Van Velzen R."/>
            <person name="Holmer R."/>
            <person name="Bu F."/>
            <person name="Rutten L."/>
            <person name="Van Zeijl A."/>
            <person name="Liu W."/>
            <person name="Santuari L."/>
            <person name="Cao Q."/>
            <person name="Sharma T."/>
            <person name="Shen D."/>
            <person name="Roswanjaya Y."/>
            <person name="Wardhani T."/>
            <person name="Kalhor M.S."/>
            <person name="Jansen J."/>
            <person name="Van den Hoogen J."/>
            <person name="Gungor B."/>
            <person name="Hartog M."/>
            <person name="Hontelez J."/>
            <person name="Verver J."/>
            <person name="Yang W.-C."/>
            <person name="Schijlen E."/>
            <person name="Repin R."/>
            <person name="Schilthuizen M."/>
            <person name="Schranz E."/>
            <person name="Heidstra R."/>
            <person name="Miyata K."/>
            <person name="Fedorova E."/>
            <person name="Kohlen W."/>
            <person name="Bisseling T."/>
            <person name="Smit S."/>
            <person name="Geurts R."/>
        </authorList>
    </citation>
    <scope>NUCLEOTIDE SEQUENCE [LARGE SCALE GENOMIC DNA]</scope>
    <source>
        <strain evidence="3">cv. WU1-14</strain>
    </source>
</reference>
<dbReference type="Proteomes" id="UP000237105">
    <property type="component" value="Unassembled WGS sequence"/>
</dbReference>
<proteinExistence type="predicted"/>
<dbReference type="AlphaFoldDB" id="A0A2P5BCL9"/>
<sequence>MWPLLERSTATINSDFVSSSSSSTTALALIAGTVVAVVVLVLLLFFAAVVAPNDVVPKLIVINERDESLMMFATKIMDFSQRDFFLLWTFADLCVMVAS</sequence>
<keyword evidence="1" id="KW-0812">Transmembrane</keyword>
<feature type="transmembrane region" description="Helical" evidence="1">
    <location>
        <begin position="26"/>
        <end position="50"/>
    </location>
</feature>
<keyword evidence="1" id="KW-0472">Membrane</keyword>
<accession>A0A2P5BCL9</accession>
<evidence type="ECO:0000313" key="3">
    <source>
        <dbReference type="Proteomes" id="UP000237105"/>
    </source>
</evidence>
<name>A0A2P5BCL9_PARAD</name>
<comment type="caution">
    <text evidence="2">The sequence shown here is derived from an EMBL/GenBank/DDBJ whole genome shotgun (WGS) entry which is preliminary data.</text>
</comment>
<protein>
    <recommendedName>
        <fullName evidence="4">Transmembrane protein</fullName>
    </recommendedName>
</protein>
<gene>
    <name evidence="2" type="ORF">PanWU01x14_250670</name>
</gene>
<keyword evidence="1" id="KW-1133">Transmembrane helix</keyword>
<keyword evidence="3" id="KW-1185">Reference proteome</keyword>
<dbReference type="EMBL" id="JXTB01000309">
    <property type="protein sequence ID" value="PON46535.1"/>
    <property type="molecule type" value="Genomic_DNA"/>
</dbReference>
<organism evidence="2 3">
    <name type="scientific">Parasponia andersonii</name>
    <name type="common">Sponia andersonii</name>
    <dbReference type="NCBI Taxonomy" id="3476"/>
    <lineage>
        <taxon>Eukaryota</taxon>
        <taxon>Viridiplantae</taxon>
        <taxon>Streptophyta</taxon>
        <taxon>Embryophyta</taxon>
        <taxon>Tracheophyta</taxon>
        <taxon>Spermatophyta</taxon>
        <taxon>Magnoliopsida</taxon>
        <taxon>eudicotyledons</taxon>
        <taxon>Gunneridae</taxon>
        <taxon>Pentapetalae</taxon>
        <taxon>rosids</taxon>
        <taxon>fabids</taxon>
        <taxon>Rosales</taxon>
        <taxon>Cannabaceae</taxon>
        <taxon>Parasponia</taxon>
    </lineage>
</organism>
<evidence type="ECO:0000313" key="2">
    <source>
        <dbReference type="EMBL" id="PON46535.1"/>
    </source>
</evidence>
<evidence type="ECO:0008006" key="4">
    <source>
        <dbReference type="Google" id="ProtNLM"/>
    </source>
</evidence>
<dbReference type="OrthoDB" id="10415569at2759"/>
<evidence type="ECO:0000256" key="1">
    <source>
        <dbReference type="SAM" id="Phobius"/>
    </source>
</evidence>